<dbReference type="Proteomes" id="UP000060277">
    <property type="component" value="Chromosome"/>
</dbReference>
<sequence>MVSPDAGRAVAGTSDVADQAGQALPEVSTIAVTRAAEAKLEETLSQTAQVVKEAAQATTSAVIRNAQTIKEAAKQQTLLTAQSGGYAAFALANETARKKAAKQVEADAEAKAERVITARSDAATEVIAERLLHSRGMTLPQLQERKDKLSSKTTTEEVEARHKKLSEPSTSGQSRKKAGESSRIASAQFQAPDGSIRTTNKEQ</sequence>
<keyword evidence="3" id="KW-1185">Reference proteome</keyword>
<proteinExistence type="predicted"/>
<name>A0ABN4JK64_9BURK</name>
<gene>
    <name evidence="2" type="ORF">AT302_17785</name>
</gene>
<accession>A0ABN4JK64</accession>
<evidence type="ECO:0000256" key="1">
    <source>
        <dbReference type="SAM" id="MobiDB-lite"/>
    </source>
</evidence>
<evidence type="ECO:0000313" key="3">
    <source>
        <dbReference type="Proteomes" id="UP000060277"/>
    </source>
</evidence>
<protein>
    <submittedName>
        <fullName evidence="2">Uncharacterized protein</fullName>
    </submittedName>
</protein>
<reference evidence="3" key="1">
    <citation type="submission" date="2015-12" db="EMBL/GenBank/DDBJ databases">
        <title>Complete genome sequence of Pandoraea norimbergensis DSM 11628.</title>
        <authorList>
            <person name="Ee R."/>
            <person name="Lim Y.-L."/>
            <person name="Yong D."/>
            <person name="Yin W.-F."/>
            <person name="Chan K.-G."/>
        </authorList>
    </citation>
    <scope>NUCLEOTIDE SEQUENCE [LARGE SCALE GENOMIC DNA]</scope>
    <source>
        <strain evidence="3">DSM 11628</strain>
    </source>
</reference>
<dbReference type="EMBL" id="CP013480">
    <property type="protein sequence ID" value="ALS61350.1"/>
    <property type="molecule type" value="Genomic_DNA"/>
</dbReference>
<evidence type="ECO:0000313" key="2">
    <source>
        <dbReference type="EMBL" id="ALS61350.1"/>
    </source>
</evidence>
<organism evidence="2 3">
    <name type="scientific">Pandoraea norimbergensis</name>
    <dbReference type="NCBI Taxonomy" id="93219"/>
    <lineage>
        <taxon>Bacteria</taxon>
        <taxon>Pseudomonadati</taxon>
        <taxon>Pseudomonadota</taxon>
        <taxon>Betaproteobacteria</taxon>
        <taxon>Burkholderiales</taxon>
        <taxon>Burkholderiaceae</taxon>
        <taxon>Pandoraea</taxon>
    </lineage>
</organism>
<feature type="region of interest" description="Disordered" evidence="1">
    <location>
        <begin position="138"/>
        <end position="203"/>
    </location>
</feature>
<feature type="compositionally biased region" description="Basic and acidic residues" evidence="1">
    <location>
        <begin position="143"/>
        <end position="160"/>
    </location>
</feature>